<reference evidence="3" key="1">
    <citation type="submission" date="2016-10" db="EMBL/GenBank/DDBJ databases">
        <authorList>
            <person name="Varghese N."/>
            <person name="Submissions S."/>
        </authorList>
    </citation>
    <scope>NUCLEOTIDE SEQUENCE [LARGE SCALE GENOMIC DNA]</scope>
    <source>
        <strain evidence="3">DSM 40318</strain>
    </source>
</reference>
<dbReference type="Gene3D" id="3.40.50.1820">
    <property type="entry name" value="alpha/beta hydrolase"/>
    <property type="match status" value="1"/>
</dbReference>
<feature type="domain" description="AB hydrolase-1" evidence="1">
    <location>
        <begin position="4"/>
        <end position="240"/>
    </location>
</feature>
<evidence type="ECO:0000313" key="3">
    <source>
        <dbReference type="Proteomes" id="UP000198609"/>
    </source>
</evidence>
<dbReference type="InterPro" id="IPR000073">
    <property type="entry name" value="AB_hydrolase_1"/>
</dbReference>
<evidence type="ECO:0000259" key="1">
    <source>
        <dbReference type="Pfam" id="PF12697"/>
    </source>
</evidence>
<dbReference type="EMBL" id="FNST01000002">
    <property type="protein sequence ID" value="SEC07098.1"/>
    <property type="molecule type" value="Genomic_DNA"/>
</dbReference>
<gene>
    <name evidence="2" type="ORF">SAMN04490356_2781</name>
</gene>
<keyword evidence="3" id="KW-1185">Reference proteome</keyword>
<dbReference type="InterPro" id="IPR029058">
    <property type="entry name" value="AB_hydrolase_fold"/>
</dbReference>
<protein>
    <submittedName>
        <fullName evidence="2">Pimeloyl-ACP methyl ester carboxylesterase</fullName>
    </submittedName>
</protein>
<dbReference type="Proteomes" id="UP000198609">
    <property type="component" value="Unassembled WGS sequence"/>
</dbReference>
<dbReference type="AlphaFoldDB" id="A0A1H4PIK2"/>
<dbReference type="Pfam" id="PF12697">
    <property type="entry name" value="Abhydrolase_6"/>
    <property type="match status" value="1"/>
</dbReference>
<organism evidence="2 3">
    <name type="scientific">Streptomyces melanosporofaciens</name>
    <dbReference type="NCBI Taxonomy" id="67327"/>
    <lineage>
        <taxon>Bacteria</taxon>
        <taxon>Bacillati</taxon>
        <taxon>Actinomycetota</taxon>
        <taxon>Actinomycetes</taxon>
        <taxon>Kitasatosporales</taxon>
        <taxon>Streptomycetaceae</taxon>
        <taxon>Streptomyces</taxon>
        <taxon>Streptomyces violaceusniger group</taxon>
    </lineage>
</organism>
<accession>A0A1H4PIK2</accession>
<dbReference type="SUPFAM" id="SSF53474">
    <property type="entry name" value="alpha/beta-Hydrolases"/>
    <property type="match status" value="1"/>
</dbReference>
<sequence>MPTVFVHGFPETPEIWEPLLVELESIAPARPAPIRLSPPGFGAPLPTGFGATVGDYRDWLIDALERFAEPVDLVGHDWGGAHTLNAVMARPGLVRSWASDVIGLFDPDYVWHEFALSQQEPQSTGPDAAVPFGPDLAVRVAMLVKLGMGEPVARRVAVGQDEAMGRAAHSLYRSAAQPVMAELGRNLERAAQRPGLALLATEDHFAGTVAQRCRAARRAGAGTATLGGLGHWWMTQDPGRGAQVLTDFWDSLDR</sequence>
<evidence type="ECO:0000313" key="2">
    <source>
        <dbReference type="EMBL" id="SEC07098.1"/>
    </source>
</evidence>
<dbReference type="GO" id="GO:0003824">
    <property type="term" value="F:catalytic activity"/>
    <property type="evidence" value="ECO:0007669"/>
    <property type="project" value="UniProtKB-ARBA"/>
</dbReference>
<name>A0A1H4PIK2_STRMJ</name>
<proteinExistence type="predicted"/>
<dbReference type="RefSeq" id="WP_093462512.1">
    <property type="nucleotide sequence ID" value="NZ_FNST01000002.1"/>
</dbReference>